<name>A0A6A6I194_9PLEO</name>
<gene>
    <name evidence="1" type="ORF">BU26DRAFT_523680</name>
</gene>
<evidence type="ECO:0000313" key="2">
    <source>
        <dbReference type="Proteomes" id="UP000800094"/>
    </source>
</evidence>
<dbReference type="AlphaFoldDB" id="A0A6A6I194"/>
<protein>
    <recommendedName>
        <fullName evidence="3">Phytanoyl-CoA hydroxylase</fullName>
    </recommendedName>
</protein>
<evidence type="ECO:0008006" key="3">
    <source>
        <dbReference type="Google" id="ProtNLM"/>
    </source>
</evidence>
<organism evidence="1 2">
    <name type="scientific">Trematosphaeria pertusa</name>
    <dbReference type="NCBI Taxonomy" id="390896"/>
    <lineage>
        <taxon>Eukaryota</taxon>
        <taxon>Fungi</taxon>
        <taxon>Dikarya</taxon>
        <taxon>Ascomycota</taxon>
        <taxon>Pezizomycotina</taxon>
        <taxon>Dothideomycetes</taxon>
        <taxon>Pleosporomycetidae</taxon>
        <taxon>Pleosporales</taxon>
        <taxon>Massarineae</taxon>
        <taxon>Trematosphaeriaceae</taxon>
        <taxon>Trematosphaeria</taxon>
    </lineage>
</organism>
<dbReference type="PANTHER" id="PTHR40128">
    <property type="entry name" value="EXPRESSED PROTEIN"/>
    <property type="match status" value="1"/>
</dbReference>
<reference evidence="1" key="1">
    <citation type="journal article" date="2020" name="Stud. Mycol.">
        <title>101 Dothideomycetes genomes: a test case for predicting lifestyles and emergence of pathogens.</title>
        <authorList>
            <person name="Haridas S."/>
            <person name="Albert R."/>
            <person name="Binder M."/>
            <person name="Bloem J."/>
            <person name="Labutti K."/>
            <person name="Salamov A."/>
            <person name="Andreopoulos B."/>
            <person name="Baker S."/>
            <person name="Barry K."/>
            <person name="Bills G."/>
            <person name="Bluhm B."/>
            <person name="Cannon C."/>
            <person name="Castanera R."/>
            <person name="Culley D."/>
            <person name="Daum C."/>
            <person name="Ezra D."/>
            <person name="Gonzalez J."/>
            <person name="Henrissat B."/>
            <person name="Kuo A."/>
            <person name="Liang C."/>
            <person name="Lipzen A."/>
            <person name="Lutzoni F."/>
            <person name="Magnuson J."/>
            <person name="Mondo S."/>
            <person name="Nolan M."/>
            <person name="Ohm R."/>
            <person name="Pangilinan J."/>
            <person name="Park H.-J."/>
            <person name="Ramirez L."/>
            <person name="Alfaro M."/>
            <person name="Sun H."/>
            <person name="Tritt A."/>
            <person name="Yoshinaga Y."/>
            <person name="Zwiers L.-H."/>
            <person name="Turgeon B."/>
            <person name="Goodwin S."/>
            <person name="Spatafora J."/>
            <person name="Crous P."/>
            <person name="Grigoriev I."/>
        </authorList>
    </citation>
    <scope>NUCLEOTIDE SEQUENCE</scope>
    <source>
        <strain evidence="1">CBS 122368</strain>
    </source>
</reference>
<evidence type="ECO:0000313" key="1">
    <source>
        <dbReference type="EMBL" id="KAF2243350.1"/>
    </source>
</evidence>
<accession>A0A6A6I194</accession>
<dbReference type="Proteomes" id="UP000800094">
    <property type="component" value="Unassembled WGS sequence"/>
</dbReference>
<dbReference type="RefSeq" id="XP_033678354.1">
    <property type="nucleotide sequence ID" value="XM_033830104.1"/>
</dbReference>
<dbReference type="OrthoDB" id="2328924at2759"/>
<proteinExistence type="predicted"/>
<dbReference type="Pfam" id="PF05721">
    <property type="entry name" value="PhyH"/>
    <property type="match status" value="1"/>
</dbReference>
<dbReference type="PANTHER" id="PTHR40128:SF1">
    <property type="entry name" value="PHYTANOYL-COA HYDROXYLASE"/>
    <property type="match status" value="1"/>
</dbReference>
<keyword evidence="2" id="KW-1185">Reference proteome</keyword>
<dbReference type="EMBL" id="ML987205">
    <property type="protein sequence ID" value="KAF2243350.1"/>
    <property type="molecule type" value="Genomic_DNA"/>
</dbReference>
<dbReference type="InterPro" id="IPR008775">
    <property type="entry name" value="Phytyl_CoA_dOase-like"/>
</dbReference>
<dbReference type="SUPFAM" id="SSF51197">
    <property type="entry name" value="Clavaminate synthase-like"/>
    <property type="match status" value="1"/>
</dbReference>
<dbReference type="Gene3D" id="2.60.120.620">
    <property type="entry name" value="q2cbj1_9rhob like domain"/>
    <property type="match status" value="1"/>
</dbReference>
<sequence length="334" mass="37218">MPHATSPEQGVPSFNGEQLFVNDGLLHPEQVGPLKASSPDMPLEELRRRYREDGYVFLKGLLAREDVLKAREEYFKMLAPSGVLKPGTAPVDGIFDSDKDAADFPGIGAGAAGGNGKPGAATAEKFVDLALQAHYADWYKETFCKHPVLWDMIARISGWGENTLGVRRSLLRNNTPGNKAIGVHYDQIFLRHGEPTSFTAWVPMGDITRQGGGLIYLENGHLLGREVEAEFTQKAKESGLNDEETKNAFNRNMLSTGLLADGPREYSETFQRRWLVTAYEAGDVVLHTPYTIHASTINYDANNVIRVGTDLRFVDKSRPWDQRWDKDYKFNDGV</sequence>
<dbReference type="GeneID" id="54583434"/>